<keyword evidence="9" id="KW-1185">Reference proteome</keyword>
<dbReference type="PANTHER" id="PTHR21347">
    <property type="entry name" value="CLEFT LIP AND PALATE ASSOCIATED TRANSMEMBRANE PROTEIN-RELATED"/>
    <property type="match status" value="1"/>
</dbReference>
<evidence type="ECO:0000256" key="1">
    <source>
        <dbReference type="ARBA" id="ARBA00004141"/>
    </source>
</evidence>
<feature type="transmembrane region" description="Helical" evidence="7">
    <location>
        <begin position="486"/>
        <end position="505"/>
    </location>
</feature>
<dbReference type="InterPro" id="IPR008429">
    <property type="entry name" value="CLPTM1"/>
</dbReference>
<proteinExistence type="inferred from homology"/>
<feature type="transmembrane region" description="Helical" evidence="7">
    <location>
        <begin position="57"/>
        <end position="76"/>
    </location>
</feature>
<dbReference type="Proteomes" id="UP000245609">
    <property type="component" value="Unassembled WGS sequence"/>
</dbReference>
<dbReference type="OrthoDB" id="378564at2759"/>
<feature type="region of interest" description="Disordered" evidence="6">
    <location>
        <begin position="83"/>
        <end position="112"/>
    </location>
</feature>
<evidence type="ECO:0000256" key="5">
    <source>
        <dbReference type="ARBA" id="ARBA00023136"/>
    </source>
</evidence>
<evidence type="ECO:0000256" key="2">
    <source>
        <dbReference type="ARBA" id="ARBA00009310"/>
    </source>
</evidence>
<feature type="compositionally biased region" description="Polar residues" evidence="6">
    <location>
        <begin position="21"/>
        <end position="38"/>
    </location>
</feature>
<keyword evidence="5 7" id="KW-0472">Membrane</keyword>
<evidence type="ECO:0000256" key="4">
    <source>
        <dbReference type="ARBA" id="ARBA00022989"/>
    </source>
</evidence>
<organism evidence="8 9">
    <name type="scientific">Smittium megazygosporum</name>
    <dbReference type="NCBI Taxonomy" id="133381"/>
    <lineage>
        <taxon>Eukaryota</taxon>
        <taxon>Fungi</taxon>
        <taxon>Fungi incertae sedis</taxon>
        <taxon>Zoopagomycota</taxon>
        <taxon>Kickxellomycotina</taxon>
        <taxon>Harpellomycetes</taxon>
        <taxon>Harpellales</taxon>
        <taxon>Legeriomycetaceae</taxon>
        <taxon>Smittium</taxon>
    </lineage>
</organism>
<accession>A0A2T9Y0W6</accession>
<keyword evidence="3 7" id="KW-0812">Transmembrane</keyword>
<dbReference type="PANTHER" id="PTHR21347:SF0">
    <property type="entry name" value="LIPID SCRAMBLASE CLPTM1L"/>
    <property type="match status" value="1"/>
</dbReference>
<feature type="compositionally biased region" description="Basic and acidic residues" evidence="6">
    <location>
        <begin position="8"/>
        <end position="18"/>
    </location>
</feature>
<evidence type="ECO:0000256" key="3">
    <source>
        <dbReference type="ARBA" id="ARBA00022692"/>
    </source>
</evidence>
<dbReference type="GO" id="GO:0016020">
    <property type="term" value="C:membrane"/>
    <property type="evidence" value="ECO:0007669"/>
    <property type="project" value="UniProtKB-SubCell"/>
</dbReference>
<name>A0A2T9Y0W6_9FUNG</name>
<comment type="similarity">
    <text evidence="2">Belongs to the CLPTM1 family.</text>
</comment>
<dbReference type="STRING" id="133381.A0A2T9Y0W6"/>
<feature type="region of interest" description="Disordered" evidence="6">
    <location>
        <begin position="1"/>
        <end position="42"/>
    </location>
</feature>
<evidence type="ECO:0000256" key="6">
    <source>
        <dbReference type="SAM" id="MobiDB-lite"/>
    </source>
</evidence>
<evidence type="ECO:0000313" key="8">
    <source>
        <dbReference type="EMBL" id="PVU85968.1"/>
    </source>
</evidence>
<protein>
    <recommendedName>
        <fullName evidence="10">Cleft lip and palate transmembrane protein 1</fullName>
    </recommendedName>
</protein>
<comment type="caution">
    <text evidence="8">The sequence shown here is derived from an EMBL/GenBank/DDBJ whole genome shotgun (WGS) entry which is preliminary data.</text>
</comment>
<evidence type="ECO:0000256" key="7">
    <source>
        <dbReference type="SAM" id="Phobius"/>
    </source>
</evidence>
<comment type="subcellular location">
    <subcellularLocation>
        <location evidence="1">Membrane</location>
        <topology evidence="1">Multi-pass membrane protein</topology>
    </subcellularLocation>
</comment>
<gene>
    <name evidence="8" type="ORF">BB560_006852</name>
</gene>
<feature type="compositionally biased region" description="Basic and acidic residues" evidence="6">
    <location>
        <begin position="91"/>
        <end position="103"/>
    </location>
</feature>
<dbReference type="AlphaFoldDB" id="A0A2T9Y0W6"/>
<reference evidence="8 9" key="1">
    <citation type="journal article" date="2018" name="MBio">
        <title>Comparative Genomics Reveals the Core Gene Toolbox for the Fungus-Insect Symbiosis.</title>
        <authorList>
            <person name="Wang Y."/>
            <person name="Stata M."/>
            <person name="Wang W."/>
            <person name="Stajich J.E."/>
            <person name="White M.M."/>
            <person name="Moncalvo J.M."/>
        </authorList>
    </citation>
    <scope>NUCLEOTIDE SEQUENCE [LARGE SCALE GENOMIC DNA]</scope>
    <source>
        <strain evidence="8 9">SC-DP-2</strain>
    </source>
</reference>
<keyword evidence="4 7" id="KW-1133">Transmembrane helix</keyword>
<evidence type="ECO:0008006" key="10">
    <source>
        <dbReference type="Google" id="ProtNLM"/>
    </source>
</evidence>
<evidence type="ECO:0000313" key="9">
    <source>
        <dbReference type="Proteomes" id="UP000245609"/>
    </source>
</evidence>
<feature type="transmembrane region" description="Helical" evidence="7">
    <location>
        <begin position="372"/>
        <end position="391"/>
    </location>
</feature>
<feature type="transmembrane region" description="Helical" evidence="7">
    <location>
        <begin position="511"/>
        <end position="532"/>
    </location>
</feature>
<sequence length="622" mass="71618">MAENQNSPKEKEPPKEDLPSGPSSDAPASQDPGATQPSLDERVRESMNRDPFTVKDFIFQGILFFVASQAIAYFLYRNSSKVEEGSAPSDVNKEDPSFKKNDEIPNQQPQKQSIYDGLPFTQVVPYWKKGTPLDFSFYISTEKDISDRIITRTPSIEPIWEVHDIKLGSEFSYNKQIEFKVTDRNAVLDPESSEFDVDNLALKNYQITTSFVHKKDNGKRNLIGKNNPIPKDDPDKDLIEGVSYTYLYPNVTLSLVDSSKILFNFKKENPEILKWVDSIPSERVIDYYGNGGYSPILYLNNFWQLRGSMFRVNNTKPNIKLNLEFNTLTMLKFQLYVSAQAGIEQNMALQGSDSVVNSGVDMLKRALIENSPYVLALTLIVSILHSIFDMLAFKNDVQFWRKKKNSEGLSFRALILGLFFETVIFLYLLESSEDTSKVIIVKVASPLKGRTELLQIAGMSITIRDFSTYSQKETDTEKYDKIAFKYLSWVAYPLLFGYTVYSLVYKEFKSWYSFILSVLVGYVYTFGFIAMTPQLYINYKLKSVAHMPWRTFIYKSLNTFIDDLFAFVMPMPMLHRIATLRDDVIFFIYLYQRYLYPVDHKRANEFGQVGEDEPSDSKQKTD</sequence>
<feature type="transmembrane region" description="Helical" evidence="7">
    <location>
        <begin position="411"/>
        <end position="429"/>
    </location>
</feature>
<dbReference type="EMBL" id="MBFS01003568">
    <property type="protein sequence ID" value="PVU85968.1"/>
    <property type="molecule type" value="Genomic_DNA"/>
</dbReference>
<dbReference type="Pfam" id="PF05602">
    <property type="entry name" value="CLPTM1"/>
    <property type="match status" value="1"/>
</dbReference>
<dbReference type="GO" id="GO:0012505">
    <property type="term" value="C:endomembrane system"/>
    <property type="evidence" value="ECO:0007669"/>
    <property type="project" value="TreeGrafter"/>
</dbReference>